<evidence type="ECO:0000313" key="8">
    <source>
        <dbReference type="Proteomes" id="UP001500909"/>
    </source>
</evidence>
<evidence type="ECO:0000256" key="3">
    <source>
        <dbReference type="ARBA" id="ARBA00023027"/>
    </source>
</evidence>
<dbReference type="PANTHER" id="PTHR42789">
    <property type="entry name" value="D-ISOMER SPECIFIC 2-HYDROXYACID DEHYDROGENASE FAMILY PROTEIN (AFU_ORTHOLOGUE AFUA_6G10090)"/>
    <property type="match status" value="1"/>
</dbReference>
<proteinExistence type="inferred from homology"/>
<dbReference type="InterPro" id="IPR050857">
    <property type="entry name" value="D-2-hydroxyacid_DH"/>
</dbReference>
<dbReference type="RefSeq" id="WP_346095524.1">
    <property type="nucleotide sequence ID" value="NZ_BAAABY010000023.1"/>
</dbReference>
<evidence type="ECO:0000256" key="1">
    <source>
        <dbReference type="ARBA" id="ARBA00005854"/>
    </source>
</evidence>
<evidence type="ECO:0000259" key="5">
    <source>
        <dbReference type="Pfam" id="PF00389"/>
    </source>
</evidence>
<evidence type="ECO:0000313" key="7">
    <source>
        <dbReference type="EMBL" id="GAA0465004.1"/>
    </source>
</evidence>
<dbReference type="CDD" id="cd12167">
    <property type="entry name" value="2-Hacid_dh_8"/>
    <property type="match status" value="1"/>
</dbReference>
<dbReference type="Pfam" id="PF00389">
    <property type="entry name" value="2-Hacid_dh"/>
    <property type="match status" value="1"/>
</dbReference>
<evidence type="ECO:0000256" key="4">
    <source>
        <dbReference type="RuleBase" id="RU003719"/>
    </source>
</evidence>
<dbReference type="InterPro" id="IPR036291">
    <property type="entry name" value="NAD(P)-bd_dom_sf"/>
</dbReference>
<dbReference type="SUPFAM" id="SSF52283">
    <property type="entry name" value="Formate/glycerate dehydrogenase catalytic domain-like"/>
    <property type="match status" value="1"/>
</dbReference>
<evidence type="ECO:0000259" key="6">
    <source>
        <dbReference type="Pfam" id="PF02826"/>
    </source>
</evidence>
<dbReference type="Gene3D" id="3.40.50.720">
    <property type="entry name" value="NAD(P)-binding Rossmann-like Domain"/>
    <property type="match status" value="2"/>
</dbReference>
<organism evidence="7 8">
    <name type="scientific">Streptomyces olivaceiscleroticus</name>
    <dbReference type="NCBI Taxonomy" id="68245"/>
    <lineage>
        <taxon>Bacteria</taxon>
        <taxon>Bacillati</taxon>
        <taxon>Actinomycetota</taxon>
        <taxon>Actinomycetes</taxon>
        <taxon>Kitasatosporales</taxon>
        <taxon>Streptomycetaceae</taxon>
        <taxon>Streptomyces</taxon>
    </lineage>
</organism>
<accession>A0ABN1A128</accession>
<feature type="domain" description="D-isomer specific 2-hydroxyacid dehydrogenase catalytic" evidence="5">
    <location>
        <begin position="52"/>
        <end position="330"/>
    </location>
</feature>
<sequence length="339" mass="36564">MPDARRRPRAALAMSQDAATAVFGPDETAALAAVCEPAPFPVLDDLRTERARAVLATTEVLVTGWGCPPVDEAVLAAAPRLRAIAHSAGSVRNHLTEACWERGIEVSSAAAANALPVAEYTVAMTLLANKRVLERARDYRTTRSRDNWLHTDRTIGNYRRTVGVCSASLIGRRVIELLRPYDLQVLLYDPYVTEADAAALGVPTVGLEQLFAASDVVSVHTPLLPATRGMVSRALIGRLRPGATLINTSRGAVLDQDALTDAVTAGRIHAVLDVTEPELLPADHPLWDCEHALLTPHLAGSQGNEWRRLAELTVSEVARWAAGDGFAHPVHRERLAFLA</sequence>
<comment type="similarity">
    <text evidence="1 4">Belongs to the D-isomer specific 2-hydroxyacid dehydrogenase family.</text>
</comment>
<comment type="caution">
    <text evidence="7">The sequence shown here is derived from an EMBL/GenBank/DDBJ whole genome shotgun (WGS) entry which is preliminary data.</text>
</comment>
<keyword evidence="3" id="KW-0520">NAD</keyword>
<feature type="domain" description="D-isomer specific 2-hydroxyacid dehydrogenase NAD-binding" evidence="6">
    <location>
        <begin position="125"/>
        <end position="299"/>
    </location>
</feature>
<name>A0ABN1A128_9ACTN</name>
<gene>
    <name evidence="7" type="ORF">GCM10010361_31240</name>
</gene>
<dbReference type="InterPro" id="IPR006139">
    <property type="entry name" value="D-isomer_2_OHA_DH_cat_dom"/>
</dbReference>
<keyword evidence="8" id="KW-1185">Reference proteome</keyword>
<dbReference type="PROSITE" id="PS00670">
    <property type="entry name" value="D_2_HYDROXYACID_DH_2"/>
    <property type="match status" value="1"/>
</dbReference>
<dbReference type="InterPro" id="IPR029753">
    <property type="entry name" value="D-isomer_DH_CS"/>
</dbReference>
<dbReference type="EMBL" id="BAAABY010000023">
    <property type="protein sequence ID" value="GAA0465004.1"/>
    <property type="molecule type" value="Genomic_DNA"/>
</dbReference>
<dbReference type="InterPro" id="IPR006140">
    <property type="entry name" value="D-isomer_DH_NAD-bd"/>
</dbReference>
<evidence type="ECO:0000256" key="2">
    <source>
        <dbReference type="ARBA" id="ARBA00023002"/>
    </source>
</evidence>
<dbReference type="Proteomes" id="UP001500909">
    <property type="component" value="Unassembled WGS sequence"/>
</dbReference>
<reference evidence="7 8" key="1">
    <citation type="journal article" date="2019" name="Int. J. Syst. Evol. Microbiol.">
        <title>The Global Catalogue of Microorganisms (GCM) 10K type strain sequencing project: providing services to taxonomists for standard genome sequencing and annotation.</title>
        <authorList>
            <consortium name="The Broad Institute Genomics Platform"/>
            <consortium name="The Broad Institute Genome Sequencing Center for Infectious Disease"/>
            <person name="Wu L."/>
            <person name="Ma J."/>
        </authorList>
    </citation>
    <scope>NUCLEOTIDE SEQUENCE [LARGE SCALE GENOMIC DNA]</scope>
    <source>
        <strain evidence="7 8">JCM 4805</strain>
    </source>
</reference>
<keyword evidence="2 4" id="KW-0560">Oxidoreductase</keyword>
<dbReference type="Pfam" id="PF02826">
    <property type="entry name" value="2-Hacid_dh_C"/>
    <property type="match status" value="1"/>
</dbReference>
<protein>
    <submittedName>
        <fullName evidence="7">Hydroxyacid dehydrogenase</fullName>
    </submittedName>
</protein>
<dbReference type="SUPFAM" id="SSF51735">
    <property type="entry name" value="NAD(P)-binding Rossmann-fold domains"/>
    <property type="match status" value="1"/>
</dbReference>
<dbReference type="PANTHER" id="PTHR42789:SF1">
    <property type="entry name" value="D-ISOMER SPECIFIC 2-HYDROXYACID DEHYDROGENASE FAMILY PROTEIN (AFU_ORTHOLOGUE AFUA_6G10090)"/>
    <property type="match status" value="1"/>
</dbReference>